<comment type="subcellular location">
    <subcellularLocation>
        <location evidence="16">Cytoplasm</location>
    </subcellularLocation>
    <subcellularLocation>
        <location evidence="2 16">Endoplasmic reticulum membrane</location>
        <topology evidence="2 16">Peripheral membrane protein</topology>
    </subcellularLocation>
    <subcellularLocation>
        <location evidence="16">Microsome membrane</location>
        <topology evidence="16">Peripheral membrane protein</topology>
    </subcellularLocation>
</comment>
<feature type="domain" description="CRAL-TRIO" evidence="18">
    <location>
        <begin position="185"/>
        <end position="373"/>
    </location>
</feature>
<evidence type="ECO:0000256" key="12">
    <source>
        <dbReference type="ARBA" id="ARBA00023055"/>
    </source>
</evidence>
<feature type="compositionally biased region" description="Low complexity" evidence="17">
    <location>
        <begin position="13"/>
        <end position="39"/>
    </location>
</feature>
<reference evidence="19 20" key="1">
    <citation type="submission" date="2019-04" db="EMBL/GenBank/DDBJ databases">
        <title>Fungal friends and foes A comparative genomics study of 23 Aspergillus species from section Flavi.</title>
        <authorList>
            <consortium name="DOE Joint Genome Institute"/>
            <person name="Kjaerbolling I."/>
            <person name="Vesth T.C."/>
            <person name="Frisvad J.C."/>
            <person name="Nybo J.L."/>
            <person name="Theobald S."/>
            <person name="Kildgaard S."/>
            <person name="Petersen T.I."/>
            <person name="Kuo A."/>
            <person name="Sato A."/>
            <person name="Lyhne E.K."/>
            <person name="Kogle M.E."/>
            <person name="Wiebenga A."/>
            <person name="Kun R.S."/>
            <person name="Lubbers R.J."/>
            <person name="Makela M.R."/>
            <person name="Barry K."/>
            <person name="Chovatia M."/>
            <person name="Clum A."/>
            <person name="Daum C."/>
            <person name="Haridas S."/>
            <person name="He G."/>
            <person name="LaButti K."/>
            <person name="Lipzen A."/>
            <person name="Mondo S."/>
            <person name="Pangilinan J."/>
            <person name="Riley R."/>
            <person name="Salamov A."/>
            <person name="Simmons B.A."/>
            <person name="Magnuson J.K."/>
            <person name="Henrissat B."/>
            <person name="Mortensen U.H."/>
            <person name="Larsen T.O."/>
            <person name="De vries R.P."/>
            <person name="Grigoriev I.V."/>
            <person name="Machida M."/>
            <person name="Baker S.E."/>
            <person name="Andersen M.R."/>
        </authorList>
    </citation>
    <scope>NUCLEOTIDE SEQUENCE [LARGE SCALE GENOMIC DNA]</scope>
    <source>
        <strain evidence="19 20">CBS 117618</strain>
    </source>
</reference>
<keyword evidence="5 16" id="KW-0813">Transport</keyword>
<name>A0A5N6D1J3_ASPPA</name>
<feature type="compositionally biased region" description="Basic and acidic residues" evidence="17">
    <location>
        <begin position="416"/>
        <end position="435"/>
    </location>
</feature>
<evidence type="ECO:0000259" key="18">
    <source>
        <dbReference type="PROSITE" id="PS50191"/>
    </source>
</evidence>
<evidence type="ECO:0000256" key="1">
    <source>
        <dbReference type="ARBA" id="ARBA00001970"/>
    </source>
</evidence>
<feature type="compositionally biased region" description="Polar residues" evidence="17">
    <location>
        <begin position="40"/>
        <end position="58"/>
    </location>
</feature>
<evidence type="ECO:0000256" key="11">
    <source>
        <dbReference type="ARBA" id="ARBA00023004"/>
    </source>
</evidence>
<evidence type="ECO:0000256" key="6">
    <source>
        <dbReference type="ARBA" id="ARBA00022490"/>
    </source>
</evidence>
<dbReference type="GO" id="GO:0032541">
    <property type="term" value="C:cortical endoplasmic reticulum"/>
    <property type="evidence" value="ECO:0007669"/>
    <property type="project" value="TreeGrafter"/>
</dbReference>
<evidence type="ECO:0000313" key="20">
    <source>
        <dbReference type="Proteomes" id="UP000326532"/>
    </source>
</evidence>
<dbReference type="GO" id="GO:0017157">
    <property type="term" value="P:regulation of exocytosis"/>
    <property type="evidence" value="ECO:0007669"/>
    <property type="project" value="TreeGrafter"/>
</dbReference>
<dbReference type="InterPro" id="IPR011074">
    <property type="entry name" value="CRAL/TRIO_N_dom"/>
</dbReference>
<evidence type="ECO:0000256" key="16">
    <source>
        <dbReference type="RuleBase" id="RU367059"/>
    </source>
</evidence>
<protein>
    <recommendedName>
        <fullName evidence="4 16">Phosphatidylinositol transfer protein SFH5</fullName>
        <shortName evidence="16">PITP SFH5</shortName>
    </recommendedName>
</protein>
<dbReference type="InterPro" id="IPR036273">
    <property type="entry name" value="CRAL/TRIO_N_dom_sf"/>
</dbReference>
<dbReference type="PROSITE" id="PS50191">
    <property type="entry name" value="CRAL_TRIO"/>
    <property type="match status" value="1"/>
</dbReference>
<evidence type="ECO:0000256" key="8">
    <source>
        <dbReference type="ARBA" id="ARBA00022723"/>
    </source>
</evidence>
<keyword evidence="7" id="KW-0349">Heme</keyword>
<dbReference type="GO" id="GO:0005829">
    <property type="term" value="C:cytosol"/>
    <property type="evidence" value="ECO:0007669"/>
    <property type="project" value="TreeGrafter"/>
</dbReference>
<evidence type="ECO:0000256" key="9">
    <source>
        <dbReference type="ARBA" id="ARBA00022824"/>
    </source>
</evidence>
<organism evidence="19 20">
    <name type="scientific">Aspergillus parasiticus</name>
    <dbReference type="NCBI Taxonomy" id="5067"/>
    <lineage>
        <taxon>Eukaryota</taxon>
        <taxon>Fungi</taxon>
        <taxon>Dikarya</taxon>
        <taxon>Ascomycota</taxon>
        <taxon>Pezizomycotina</taxon>
        <taxon>Eurotiomycetes</taxon>
        <taxon>Eurotiomycetidae</taxon>
        <taxon>Eurotiales</taxon>
        <taxon>Aspergillaceae</taxon>
        <taxon>Aspergillus</taxon>
        <taxon>Aspergillus subgen. Circumdati</taxon>
    </lineage>
</organism>
<evidence type="ECO:0000256" key="10">
    <source>
        <dbReference type="ARBA" id="ARBA00022848"/>
    </source>
</evidence>
<dbReference type="InterPro" id="IPR001251">
    <property type="entry name" value="CRAL-TRIO_dom"/>
</dbReference>
<dbReference type="SUPFAM" id="SSF46938">
    <property type="entry name" value="CRAL/TRIO N-terminal domain"/>
    <property type="match status" value="1"/>
</dbReference>
<evidence type="ECO:0000256" key="17">
    <source>
        <dbReference type="SAM" id="MobiDB-lite"/>
    </source>
</evidence>
<evidence type="ECO:0000256" key="7">
    <source>
        <dbReference type="ARBA" id="ARBA00022617"/>
    </source>
</evidence>
<evidence type="ECO:0000256" key="13">
    <source>
        <dbReference type="ARBA" id="ARBA00023136"/>
    </source>
</evidence>
<proteinExistence type="inferred from homology"/>
<feature type="region of interest" description="Disordered" evidence="17">
    <location>
        <begin position="381"/>
        <end position="461"/>
    </location>
</feature>
<comment type="function">
    <text evidence="15">Non-classical phosphatidylinositol (PtdIns) transfer protein (PITP), which exhibits PtdIns-binding/transfer activity in the absence of detectable PtdCho-binding/transfer activity. Regulates PtdIns(4,5)P2 homeostasis at the plasma membrane. Heme-binding protein that may play a role in organic oxidant-induced stress responses.</text>
</comment>
<feature type="compositionally biased region" description="Basic and acidic residues" evidence="17">
    <location>
        <begin position="399"/>
        <end position="409"/>
    </location>
</feature>
<dbReference type="OMA" id="MVQIHDY"/>
<dbReference type="SMART" id="SM00516">
    <property type="entry name" value="SEC14"/>
    <property type="match status" value="1"/>
</dbReference>
<keyword evidence="8" id="KW-0479">Metal-binding</keyword>
<dbReference type="SUPFAM" id="SSF52087">
    <property type="entry name" value="CRAL/TRIO domain"/>
    <property type="match status" value="1"/>
</dbReference>
<dbReference type="Pfam" id="PF03765">
    <property type="entry name" value="CRAL_TRIO_N"/>
    <property type="match status" value="1"/>
</dbReference>
<evidence type="ECO:0000256" key="4">
    <source>
        <dbReference type="ARBA" id="ARBA00018320"/>
    </source>
</evidence>
<keyword evidence="20" id="KW-1185">Reference proteome</keyword>
<keyword evidence="12 16" id="KW-0445">Lipid transport</keyword>
<dbReference type="FunFam" id="3.40.525.10:FF:000017">
    <property type="entry name" value="Phosphatidylinositol transfer protein sfh5"/>
    <property type="match status" value="1"/>
</dbReference>
<keyword evidence="10 16" id="KW-0492">Microsome</keyword>
<sequence>MADQQEKTASAVPETQPPSQTAETTTQTTATPAPEVQTEQTQPTESGPSAANTTTEQPTNPPAADAPKENEAPAPAPTPAAAPAAEDAPAEPAPAQEQQEEEQQPADNKPEYLAKNPALSQLFDRLPTVLSNSGHDEMWGVPLRDSSDVPTVNVLIKFLRANEGDVKLAEGQLTKALQWRKQANPTALVEGRYSAKKFGGLGYLSTYKDADGKETVITWNIYGGVKDLGTTFGNVDEFINWRVALMELAVKDLKMDQATSVIDYEGEDPYQMIQVHDYLNVSFLRMNPSVKAATKKTIDVFATAYPELLREKFFVNVPSIMGWMFAAIKVFLSKNTTRKFHPISNGANLAREFPPAVKEQFPKVYGGSAPALHEGARTVALEEDNEPVPAPAAATEPTEEAKPEQEAPKQEPAPEAPKEEAPKEALVEAPKEEPKQPAVEEPAKTDTAVTTQETVAPAEAK</sequence>
<evidence type="ECO:0000313" key="19">
    <source>
        <dbReference type="EMBL" id="KAB8198878.1"/>
    </source>
</evidence>
<gene>
    <name evidence="19" type="ORF">BDV34DRAFT_59349</name>
</gene>
<evidence type="ECO:0000256" key="5">
    <source>
        <dbReference type="ARBA" id="ARBA00022448"/>
    </source>
</evidence>
<dbReference type="VEuPathDB" id="FungiDB:BDV34DRAFT_59349"/>
<dbReference type="InterPro" id="IPR042938">
    <property type="entry name" value="Sfh5"/>
</dbReference>
<dbReference type="GO" id="GO:0008526">
    <property type="term" value="F:phosphatidylinositol transfer activity"/>
    <property type="evidence" value="ECO:0007669"/>
    <property type="project" value="UniProtKB-UniRule"/>
</dbReference>
<dbReference type="AlphaFoldDB" id="A0A5N6D1J3"/>
<dbReference type="GO" id="GO:0005789">
    <property type="term" value="C:endoplasmic reticulum membrane"/>
    <property type="evidence" value="ECO:0007669"/>
    <property type="project" value="UniProtKB-SubCell"/>
</dbReference>
<dbReference type="InterPro" id="IPR036865">
    <property type="entry name" value="CRAL-TRIO_dom_sf"/>
</dbReference>
<dbReference type="GO" id="GO:0043001">
    <property type="term" value="P:Golgi to plasma membrane protein transport"/>
    <property type="evidence" value="ECO:0007669"/>
    <property type="project" value="TreeGrafter"/>
</dbReference>
<accession>A0A5N6D1J3</accession>
<dbReference type="PANTHER" id="PTHR47669:SF1">
    <property type="entry name" value="PHOSPHATIDYLINOSITOL TRANSFER PROTEIN SFH5"/>
    <property type="match status" value="1"/>
</dbReference>
<comment type="similarity">
    <text evidence="3 16">Belongs to the SFH5 family.</text>
</comment>
<dbReference type="PANTHER" id="PTHR47669">
    <property type="entry name" value="PHOSPHATIDYLINOSITOL TRANSFER PROTEIN SFH5"/>
    <property type="match status" value="1"/>
</dbReference>
<evidence type="ECO:0000256" key="15">
    <source>
        <dbReference type="ARBA" id="ARBA00024180"/>
    </source>
</evidence>
<dbReference type="Gene3D" id="3.40.525.10">
    <property type="entry name" value="CRAL-TRIO lipid binding domain"/>
    <property type="match status" value="1"/>
</dbReference>
<dbReference type="Proteomes" id="UP000326532">
    <property type="component" value="Unassembled WGS sequence"/>
</dbReference>
<comment type="cofactor">
    <cofactor evidence="1">
        <name>heme b</name>
        <dbReference type="ChEBI" id="CHEBI:60344"/>
    </cofactor>
</comment>
<dbReference type="GO" id="GO:0046872">
    <property type="term" value="F:metal ion binding"/>
    <property type="evidence" value="ECO:0007669"/>
    <property type="project" value="UniProtKB-KW"/>
</dbReference>
<dbReference type="CDD" id="cd00170">
    <property type="entry name" value="SEC14"/>
    <property type="match status" value="1"/>
</dbReference>
<dbReference type="EMBL" id="ML735124">
    <property type="protein sequence ID" value="KAB8198878.1"/>
    <property type="molecule type" value="Genomic_DNA"/>
</dbReference>
<keyword evidence="13 16" id="KW-0472">Membrane</keyword>
<feature type="region of interest" description="Disordered" evidence="17">
    <location>
        <begin position="1"/>
        <end position="107"/>
    </location>
</feature>
<evidence type="ECO:0000256" key="2">
    <source>
        <dbReference type="ARBA" id="ARBA00004406"/>
    </source>
</evidence>
<dbReference type="GO" id="GO:0005886">
    <property type="term" value="C:plasma membrane"/>
    <property type="evidence" value="ECO:0007669"/>
    <property type="project" value="TreeGrafter"/>
</dbReference>
<evidence type="ECO:0000256" key="14">
    <source>
        <dbReference type="ARBA" id="ARBA00024146"/>
    </source>
</evidence>
<evidence type="ECO:0000256" key="3">
    <source>
        <dbReference type="ARBA" id="ARBA00006667"/>
    </source>
</evidence>
<keyword evidence="6 16" id="KW-0963">Cytoplasm</keyword>
<keyword evidence="9 16" id="KW-0256">Endoplasmic reticulum</keyword>
<comment type="catalytic activity">
    <reaction evidence="14">
        <text>a 1,2-diacyl-sn-glycero-3-phospho-(1D-myo-inositol)(in) = a 1,2-diacyl-sn-glycero-3-phospho-(1D-myo-inositol)(out)</text>
        <dbReference type="Rhea" id="RHEA:38691"/>
        <dbReference type="ChEBI" id="CHEBI:57880"/>
    </reaction>
    <physiologicalReaction direction="left-to-right" evidence="14">
        <dbReference type="Rhea" id="RHEA:38692"/>
    </physiologicalReaction>
</comment>
<dbReference type="Pfam" id="PF00650">
    <property type="entry name" value="CRAL_TRIO"/>
    <property type="match status" value="1"/>
</dbReference>
<keyword evidence="11" id="KW-0408">Iron</keyword>